<dbReference type="InterPro" id="IPR013819">
    <property type="entry name" value="LipOase_C"/>
</dbReference>
<dbReference type="Pfam" id="PF00305">
    <property type="entry name" value="Lipoxygenase"/>
    <property type="match status" value="1"/>
</dbReference>
<dbReference type="PANTHER" id="PTHR11771">
    <property type="entry name" value="LIPOXYGENASE"/>
    <property type="match status" value="1"/>
</dbReference>
<reference evidence="5 6" key="1">
    <citation type="journal article" date="2020" name="ISME J.">
        <title>Comparative genomics reveals insights into cyanobacterial evolution and habitat adaptation.</title>
        <authorList>
            <person name="Chen M.Y."/>
            <person name="Teng W.K."/>
            <person name="Zhao L."/>
            <person name="Hu C.X."/>
            <person name="Zhou Y.K."/>
            <person name="Han B.P."/>
            <person name="Song L.R."/>
            <person name="Shu W.S."/>
        </authorList>
    </citation>
    <scope>NUCLEOTIDE SEQUENCE [LARGE SCALE GENOMIC DNA]</scope>
    <source>
        <strain evidence="5 6">FACHB-159</strain>
    </source>
</reference>
<dbReference type="Proteomes" id="UP000637383">
    <property type="component" value="Unassembled WGS sequence"/>
</dbReference>
<evidence type="ECO:0000313" key="5">
    <source>
        <dbReference type="EMBL" id="MBD2732480.1"/>
    </source>
</evidence>
<proteinExistence type="predicted"/>
<comment type="caution">
    <text evidence="5">The sequence shown here is derived from an EMBL/GenBank/DDBJ whole genome shotgun (WGS) entry which is preliminary data.</text>
</comment>
<dbReference type="Gene3D" id="1.20.245.10">
    <property type="entry name" value="Lipoxygenase-1, Domain 5"/>
    <property type="match status" value="1"/>
</dbReference>
<keyword evidence="2" id="KW-0560">Oxidoreductase</keyword>
<dbReference type="Gene3D" id="3.10.450.60">
    <property type="match status" value="1"/>
</dbReference>
<dbReference type="EMBL" id="JACJTU010000001">
    <property type="protein sequence ID" value="MBD2732480.1"/>
    <property type="molecule type" value="Genomic_DNA"/>
</dbReference>
<organism evidence="5 6">
    <name type="scientific">Nostoc paludosum FACHB-159</name>
    <dbReference type="NCBI Taxonomy" id="2692908"/>
    <lineage>
        <taxon>Bacteria</taxon>
        <taxon>Bacillati</taxon>
        <taxon>Cyanobacteriota</taxon>
        <taxon>Cyanophyceae</taxon>
        <taxon>Nostocales</taxon>
        <taxon>Nostocaceae</taxon>
        <taxon>Nostoc</taxon>
    </lineage>
</organism>
<keyword evidence="3" id="KW-0812">Transmembrane</keyword>
<evidence type="ECO:0000256" key="1">
    <source>
        <dbReference type="ARBA" id="ARBA00022723"/>
    </source>
</evidence>
<protein>
    <submittedName>
        <fullName evidence="5">Lipoxygenase</fullName>
    </submittedName>
</protein>
<dbReference type="RefSeq" id="WP_190953201.1">
    <property type="nucleotide sequence ID" value="NZ_JACJTU010000001.1"/>
</dbReference>
<keyword evidence="1" id="KW-0479">Metal-binding</keyword>
<name>A0ABR8K2F3_9NOSO</name>
<keyword evidence="6" id="KW-1185">Reference proteome</keyword>
<evidence type="ECO:0000256" key="2">
    <source>
        <dbReference type="ARBA" id="ARBA00023002"/>
    </source>
</evidence>
<keyword evidence="3" id="KW-0472">Membrane</keyword>
<dbReference type="SUPFAM" id="SSF48484">
    <property type="entry name" value="Lipoxigenase"/>
    <property type="match status" value="1"/>
</dbReference>
<accession>A0ABR8K2F3</accession>
<keyword evidence="3" id="KW-1133">Transmembrane helix</keyword>
<evidence type="ECO:0000313" key="6">
    <source>
        <dbReference type="Proteomes" id="UP000637383"/>
    </source>
</evidence>
<dbReference type="PRINTS" id="PR00087">
    <property type="entry name" value="LIPOXYGENASE"/>
</dbReference>
<dbReference type="InterPro" id="IPR000907">
    <property type="entry name" value="LipOase"/>
</dbReference>
<dbReference type="InterPro" id="IPR036226">
    <property type="entry name" value="LipOase_C_sf"/>
</dbReference>
<feature type="transmembrane region" description="Helical" evidence="3">
    <location>
        <begin position="59"/>
        <end position="86"/>
    </location>
</feature>
<evidence type="ECO:0000259" key="4">
    <source>
        <dbReference type="PROSITE" id="PS51393"/>
    </source>
</evidence>
<evidence type="ECO:0000256" key="3">
    <source>
        <dbReference type="SAM" id="Phobius"/>
    </source>
</evidence>
<sequence>MNYSKTTTVKDFTLLNDTQANQQISQNIESRYQWERTYENLPGHVKGVPRGEGFSIFKIFIFLFTAIKGVIGLLTAQFLHLFPYLWGKFKKGEIVFTGTADLGLIKIFADFNNWNSLEEFNEFFKPWTFFQRPDVAKNWQSDIEFGRQRLNGMNPVLIRKCKAEDINPGGKFAVTNKIINPVRGKNIDLTSALAENRLFILDYPIFDNITTAELSDQLGRYIQSSISLFYVDEQKQLVPIAIQLEEKISTENDIVKKIFTPNSLPEEWAVAKLAVAGADAAYQGMISHLLYTHLIIEPFAVTTNRKLSPQHILYQLLKPHFFNTLPINNMARNVFLGRGGLFDNVGSVGYVGYNRALNRAYNGINHNSEASENQTEGLNFYELALPYDLGKREVKELPNYYYRDDALLIWNAIKKYVDDVLRSHYKNDAEIIGDRQLQNWKDELLDNGNIKGLLTPDKSNQLNTLDDLIEIATIIIFTATAQHSAVNFGQYDYAGWIPNNPFAIYKPFLDVFKSESQNKATLPERLPNRFQSIVQIVLVKALTIAPPYSSKSLATLRNPFSDPVAKQAFQKFQTNLREIETKISVRNASVSQPYTYLLPSKIAQSIAI</sequence>
<dbReference type="PROSITE" id="PS51393">
    <property type="entry name" value="LIPOXYGENASE_3"/>
    <property type="match status" value="1"/>
</dbReference>
<feature type="domain" description="Lipoxygenase" evidence="4">
    <location>
        <begin position="1"/>
        <end position="608"/>
    </location>
</feature>
<gene>
    <name evidence="5" type="ORF">H6H03_00940</name>
</gene>